<accession>A0A1H5ZRK8</accession>
<evidence type="ECO:0000313" key="1">
    <source>
        <dbReference type="EMBL" id="SEG39183.1"/>
    </source>
</evidence>
<dbReference type="AlphaFoldDB" id="A0A1H5ZRK8"/>
<name>A0A1H5ZRK8_9FLAO</name>
<dbReference type="RefSeq" id="WP_103914051.1">
    <property type="nucleotide sequence ID" value="NZ_FNUS01000005.1"/>
</dbReference>
<reference evidence="2" key="1">
    <citation type="submission" date="2016-10" db="EMBL/GenBank/DDBJ databases">
        <authorList>
            <person name="Varghese N."/>
            <person name="Submissions S."/>
        </authorList>
    </citation>
    <scope>NUCLEOTIDE SEQUENCE [LARGE SCALE GENOMIC DNA]</scope>
    <source>
        <strain evidence="2">DSM 21580</strain>
    </source>
</reference>
<dbReference type="EMBL" id="FNUS01000005">
    <property type="protein sequence ID" value="SEG39183.1"/>
    <property type="molecule type" value="Genomic_DNA"/>
</dbReference>
<dbReference type="Proteomes" id="UP000236738">
    <property type="component" value="Unassembled WGS sequence"/>
</dbReference>
<keyword evidence="2" id="KW-1185">Reference proteome</keyword>
<gene>
    <name evidence="1" type="ORF">SAMN05421847_2175</name>
</gene>
<proteinExistence type="predicted"/>
<sequence length="77" mass="8935">MENSSTYQDLDLQKVSMYDIAEVLADKPALLISPDEDLSDEQIRILGLFSYAEYYQIKELQEKIAELYKKELLSIQS</sequence>
<dbReference type="OrthoDB" id="1265140at2"/>
<protein>
    <submittedName>
        <fullName evidence="1">Uncharacterized protein</fullName>
    </submittedName>
</protein>
<evidence type="ECO:0000313" key="2">
    <source>
        <dbReference type="Proteomes" id="UP000236738"/>
    </source>
</evidence>
<organism evidence="1 2">
    <name type="scientific">Halpernia humi</name>
    <dbReference type="NCBI Taxonomy" id="493375"/>
    <lineage>
        <taxon>Bacteria</taxon>
        <taxon>Pseudomonadati</taxon>
        <taxon>Bacteroidota</taxon>
        <taxon>Flavobacteriia</taxon>
        <taxon>Flavobacteriales</taxon>
        <taxon>Weeksellaceae</taxon>
        <taxon>Chryseobacterium group</taxon>
        <taxon>Halpernia</taxon>
    </lineage>
</organism>